<evidence type="ECO:0000313" key="1">
    <source>
        <dbReference type="EMBL" id="PJZ54693.1"/>
    </source>
</evidence>
<name>A0A2M9YT28_9LEPT</name>
<evidence type="ECO:0000313" key="3">
    <source>
        <dbReference type="Proteomes" id="UP000232149"/>
    </source>
</evidence>
<dbReference type="EMBL" id="NPDU01000031">
    <property type="protein sequence ID" value="PJZ61517.1"/>
    <property type="molecule type" value="Genomic_DNA"/>
</dbReference>
<evidence type="ECO:0000313" key="2">
    <source>
        <dbReference type="EMBL" id="PJZ61517.1"/>
    </source>
</evidence>
<dbReference type="EMBL" id="NPDV01000002">
    <property type="protein sequence ID" value="PJZ54693.1"/>
    <property type="molecule type" value="Genomic_DNA"/>
</dbReference>
<comment type="caution">
    <text evidence="1">The sequence shown here is derived from an EMBL/GenBank/DDBJ whole genome shotgun (WGS) entry which is preliminary data.</text>
</comment>
<keyword evidence="3" id="KW-1185">Reference proteome</keyword>
<accession>A0A2M9YT28</accession>
<proteinExistence type="predicted"/>
<gene>
    <name evidence="2" type="ORF">CH376_13055</name>
    <name evidence="1" type="ORF">CH380_02970</name>
</gene>
<protein>
    <submittedName>
        <fullName evidence="1">Uncharacterized protein</fullName>
    </submittedName>
</protein>
<organism evidence="1 4">
    <name type="scientific">Leptospira adleri</name>
    <dbReference type="NCBI Taxonomy" id="2023186"/>
    <lineage>
        <taxon>Bacteria</taxon>
        <taxon>Pseudomonadati</taxon>
        <taxon>Spirochaetota</taxon>
        <taxon>Spirochaetia</taxon>
        <taxon>Leptospirales</taxon>
        <taxon>Leptospiraceae</taxon>
        <taxon>Leptospira</taxon>
    </lineage>
</organism>
<dbReference type="Proteomes" id="UP000232188">
    <property type="component" value="Unassembled WGS sequence"/>
</dbReference>
<dbReference type="AlphaFoldDB" id="A0A2M9YT28"/>
<sequence length="76" mass="8703">MSSYFLWNAEDPNPSVKPRCGNSYVFPKRDLDPSVKPRCGNSYLFSKRTCIQLRQGLFYSNCLDSENSSSKKEDAK</sequence>
<evidence type="ECO:0000313" key="4">
    <source>
        <dbReference type="Proteomes" id="UP000232188"/>
    </source>
</evidence>
<dbReference type="Proteomes" id="UP000232149">
    <property type="component" value="Unassembled WGS sequence"/>
</dbReference>
<reference evidence="3 4" key="1">
    <citation type="submission" date="2017-07" db="EMBL/GenBank/DDBJ databases">
        <title>Leptospira spp. isolated from tropical soils.</title>
        <authorList>
            <person name="Thibeaux R."/>
            <person name="Iraola G."/>
            <person name="Ferres I."/>
            <person name="Bierque E."/>
            <person name="Girault D."/>
            <person name="Soupe-Gilbert M.-E."/>
            <person name="Picardeau M."/>
            <person name="Goarant C."/>
        </authorList>
    </citation>
    <scope>NUCLEOTIDE SEQUENCE [LARGE SCALE GENOMIC DNA]</scope>
    <source>
        <strain evidence="1 4">FH2-B-C1</strain>
        <strain evidence="2 3">FH2-B-D1</strain>
    </source>
</reference>